<dbReference type="SMART" id="SM00225">
    <property type="entry name" value="BTB"/>
    <property type="match status" value="1"/>
</dbReference>
<feature type="coiled-coil region" evidence="4">
    <location>
        <begin position="537"/>
        <end position="564"/>
    </location>
</feature>
<evidence type="ECO:0000259" key="7">
    <source>
        <dbReference type="PROSITE" id="PS51649"/>
    </source>
</evidence>
<name>A0A2Z7CUG5_9LAMI</name>
<evidence type="ECO:0000256" key="4">
    <source>
        <dbReference type="SAM" id="Coils"/>
    </source>
</evidence>
<evidence type="ECO:0000256" key="1">
    <source>
        <dbReference type="ARBA" id="ARBA00004906"/>
    </source>
</evidence>
<dbReference type="UniPathway" id="UPA00143"/>
<dbReference type="GO" id="GO:0016567">
    <property type="term" value="P:protein ubiquitination"/>
    <property type="evidence" value="ECO:0007669"/>
    <property type="project" value="UniProtKB-UniPathway"/>
</dbReference>
<evidence type="ECO:0000313" key="9">
    <source>
        <dbReference type="Proteomes" id="UP000250235"/>
    </source>
</evidence>
<evidence type="ECO:0008006" key="10">
    <source>
        <dbReference type="Google" id="ProtNLM"/>
    </source>
</evidence>
<comment type="similarity">
    <text evidence="3">Belongs to the NPH3 family.</text>
</comment>
<dbReference type="SUPFAM" id="SSF54695">
    <property type="entry name" value="POZ domain"/>
    <property type="match status" value="1"/>
</dbReference>
<dbReference type="PROSITE" id="PS51649">
    <property type="entry name" value="NPH3"/>
    <property type="match status" value="1"/>
</dbReference>
<dbReference type="Pfam" id="PF00651">
    <property type="entry name" value="BTB"/>
    <property type="match status" value="1"/>
</dbReference>
<dbReference type="Pfam" id="PF03000">
    <property type="entry name" value="NPH3"/>
    <property type="match status" value="1"/>
</dbReference>
<dbReference type="Gene3D" id="3.30.710.10">
    <property type="entry name" value="Potassium Channel Kv1.1, Chain A"/>
    <property type="match status" value="1"/>
</dbReference>
<dbReference type="InterPro" id="IPR000210">
    <property type="entry name" value="BTB/POZ_dom"/>
</dbReference>
<dbReference type="InterPro" id="IPR027356">
    <property type="entry name" value="NPH3_dom"/>
</dbReference>
<evidence type="ECO:0000256" key="3">
    <source>
        <dbReference type="PROSITE-ProRule" id="PRU00982"/>
    </source>
</evidence>
<comment type="pathway">
    <text evidence="1">Protein modification; protein ubiquitination.</text>
</comment>
<evidence type="ECO:0000259" key="6">
    <source>
        <dbReference type="PROSITE" id="PS50097"/>
    </source>
</evidence>
<protein>
    <recommendedName>
        <fullName evidence="10">BTB/POZ domain-containing protein DOT3</fullName>
    </recommendedName>
</protein>
<dbReference type="InterPro" id="IPR011333">
    <property type="entry name" value="SKP1/BTB/POZ_sf"/>
</dbReference>
<dbReference type="EMBL" id="KQ992343">
    <property type="protein sequence ID" value="KZV50740.1"/>
    <property type="molecule type" value="Genomic_DNA"/>
</dbReference>
<dbReference type="AlphaFoldDB" id="A0A2Z7CUG5"/>
<gene>
    <name evidence="8" type="ORF">F511_25053</name>
</gene>
<feature type="domain" description="BTB" evidence="6">
    <location>
        <begin position="51"/>
        <end position="121"/>
    </location>
</feature>
<dbReference type="InterPro" id="IPR043454">
    <property type="entry name" value="NPH3/RPT2-like"/>
</dbReference>
<keyword evidence="4" id="KW-0175">Coiled coil</keyword>
<reference evidence="8 9" key="1">
    <citation type="journal article" date="2015" name="Proc. Natl. Acad. Sci. U.S.A.">
        <title>The resurrection genome of Boea hygrometrica: A blueprint for survival of dehydration.</title>
        <authorList>
            <person name="Xiao L."/>
            <person name="Yang G."/>
            <person name="Zhang L."/>
            <person name="Yang X."/>
            <person name="Zhao S."/>
            <person name="Ji Z."/>
            <person name="Zhou Q."/>
            <person name="Hu M."/>
            <person name="Wang Y."/>
            <person name="Chen M."/>
            <person name="Xu Y."/>
            <person name="Jin H."/>
            <person name="Xiao X."/>
            <person name="Hu G."/>
            <person name="Bao F."/>
            <person name="Hu Y."/>
            <person name="Wan P."/>
            <person name="Li L."/>
            <person name="Deng X."/>
            <person name="Kuang T."/>
            <person name="Xiang C."/>
            <person name="Zhu J.K."/>
            <person name="Oliver M.J."/>
            <person name="He Y."/>
        </authorList>
    </citation>
    <scope>NUCLEOTIDE SEQUENCE [LARGE SCALE GENOMIC DNA]</scope>
    <source>
        <strain evidence="9">cv. XS01</strain>
    </source>
</reference>
<feature type="domain" description="NPH3" evidence="7">
    <location>
        <begin position="211"/>
        <end position="506"/>
    </location>
</feature>
<evidence type="ECO:0000256" key="2">
    <source>
        <dbReference type="ARBA" id="ARBA00022786"/>
    </source>
</evidence>
<feature type="compositionally biased region" description="Basic residues" evidence="5">
    <location>
        <begin position="614"/>
        <end position="623"/>
    </location>
</feature>
<proteinExistence type="inferred from homology"/>
<keyword evidence="2" id="KW-0833">Ubl conjugation pathway</keyword>
<dbReference type="PANTHER" id="PTHR32370">
    <property type="entry name" value="OS12G0117600 PROTEIN"/>
    <property type="match status" value="1"/>
</dbReference>
<evidence type="ECO:0000313" key="8">
    <source>
        <dbReference type="EMBL" id="KZV50740.1"/>
    </source>
</evidence>
<dbReference type="PROSITE" id="PS50097">
    <property type="entry name" value="BTB"/>
    <property type="match status" value="1"/>
</dbReference>
<keyword evidence="9" id="KW-1185">Reference proteome</keyword>
<accession>A0A2Z7CUG5</accession>
<sequence length="623" mass="71481">METQPDQPTSPLSDSDGRYMIESHSIVVPAAAADGFEKREQSWFAMSQIPTDLSILVQDITFHVHQFPLVSRCAYFSRMELRPSNNSGLCYDMKLENFPGGSETFETVLKFCYSLPINLNPNNVATLRCAAEYLEMTEALEDGNLIAKTEAFFTFVVLSSWRDSITVLKSCETLSPWAENLQIVRRCCDSIAWKISRETTSATEEVVNEQEWWFEEMATLRIGHFTRIITAIRSKGMAPKTIGSCIMRYGDKWLPAMESDMEGLGRFTYGRNELQWNITSGKRQQGDTGKVQEHRMIVESLVNVVPPQKEAVSCKFLLKMLKMAILYSASPAIVSELEQRVGLLLENACVNDLLIPNCPVGDQGKLLNSSEGQTMHNVDVVQRILDYFLLYEQQQQQQHRPALLTISKLLDSYLAEIARDPKLSVTKFQFIAQCLPENARTCDDGLYRAIDTYLKAHPTLSEHEQRRLCRVMDCGKLSIDACAHAAQNDRLPLRTMIQVLFSEQVKIRKTMLGRSQRETVDNSEWESNNWSSTDKEVKVLKVELERVKLKMDEMQRYYSELQHEHERLNFKKERRSSNWAVGWRKIRKSALFNLKIDSDGTDESQNRTNPSRRGSFRRRQSIS</sequence>
<feature type="region of interest" description="Disordered" evidence="5">
    <location>
        <begin position="597"/>
        <end position="623"/>
    </location>
</feature>
<evidence type="ECO:0000256" key="5">
    <source>
        <dbReference type="SAM" id="MobiDB-lite"/>
    </source>
</evidence>
<dbReference type="OrthoDB" id="624345at2759"/>
<organism evidence="8 9">
    <name type="scientific">Dorcoceras hygrometricum</name>
    <dbReference type="NCBI Taxonomy" id="472368"/>
    <lineage>
        <taxon>Eukaryota</taxon>
        <taxon>Viridiplantae</taxon>
        <taxon>Streptophyta</taxon>
        <taxon>Embryophyta</taxon>
        <taxon>Tracheophyta</taxon>
        <taxon>Spermatophyta</taxon>
        <taxon>Magnoliopsida</taxon>
        <taxon>eudicotyledons</taxon>
        <taxon>Gunneridae</taxon>
        <taxon>Pentapetalae</taxon>
        <taxon>asterids</taxon>
        <taxon>lamiids</taxon>
        <taxon>Lamiales</taxon>
        <taxon>Gesneriaceae</taxon>
        <taxon>Didymocarpoideae</taxon>
        <taxon>Trichosporeae</taxon>
        <taxon>Loxocarpinae</taxon>
        <taxon>Dorcoceras</taxon>
    </lineage>
</organism>
<dbReference type="Proteomes" id="UP000250235">
    <property type="component" value="Unassembled WGS sequence"/>
</dbReference>